<dbReference type="AlphaFoldDB" id="A0A134AAG0"/>
<keyword evidence="1" id="KW-0521">NADP</keyword>
<dbReference type="InterPro" id="IPR011032">
    <property type="entry name" value="GroES-like_sf"/>
</dbReference>
<dbReference type="InterPro" id="IPR013154">
    <property type="entry name" value="ADH-like_N"/>
</dbReference>
<dbReference type="Gene3D" id="3.40.50.720">
    <property type="entry name" value="NAD(P)-binding Rossmann-like Domain"/>
    <property type="match status" value="1"/>
</dbReference>
<dbReference type="PANTHER" id="PTHR44154">
    <property type="entry name" value="QUINONE OXIDOREDUCTASE"/>
    <property type="match status" value="1"/>
</dbReference>
<evidence type="ECO:0000259" key="2">
    <source>
        <dbReference type="SMART" id="SM00829"/>
    </source>
</evidence>
<keyword evidence="4" id="KW-1185">Reference proteome</keyword>
<gene>
    <name evidence="3" type="ORF">HMPREF3180_01323</name>
</gene>
<dbReference type="PANTHER" id="PTHR44154:SF1">
    <property type="entry name" value="QUINONE OXIDOREDUCTASE"/>
    <property type="match status" value="1"/>
</dbReference>
<organism evidence="3 4">
    <name type="scientific">Leptotrichia wadei</name>
    <dbReference type="NCBI Taxonomy" id="157687"/>
    <lineage>
        <taxon>Bacteria</taxon>
        <taxon>Fusobacteriati</taxon>
        <taxon>Fusobacteriota</taxon>
        <taxon>Fusobacteriia</taxon>
        <taxon>Fusobacteriales</taxon>
        <taxon>Leptotrichiaceae</taxon>
        <taxon>Leptotrichia</taxon>
    </lineage>
</organism>
<dbReference type="Pfam" id="PF08240">
    <property type="entry name" value="ADH_N"/>
    <property type="match status" value="1"/>
</dbReference>
<name>A0A134AAG0_9FUSO</name>
<dbReference type="PATRIC" id="fig|157687.3.peg.1318"/>
<reference evidence="4" key="1">
    <citation type="submission" date="2016-01" db="EMBL/GenBank/DDBJ databases">
        <authorList>
            <person name="Mitreva M."/>
            <person name="Pepin K.H."/>
            <person name="Mihindukulasuriya K.A."/>
            <person name="Fulton R."/>
            <person name="Fronick C."/>
            <person name="O'Laughlin M."/>
            <person name="Miner T."/>
            <person name="Herter B."/>
            <person name="Rosa B.A."/>
            <person name="Cordes M."/>
            <person name="Tomlinson C."/>
            <person name="Wollam A."/>
            <person name="Palsikar V.B."/>
            <person name="Mardis E.R."/>
            <person name="Wilson R.K."/>
        </authorList>
    </citation>
    <scope>NUCLEOTIDE SEQUENCE [LARGE SCALE GENOMIC DNA]</scope>
    <source>
        <strain evidence="4">KA00185</strain>
    </source>
</reference>
<evidence type="ECO:0000313" key="4">
    <source>
        <dbReference type="Proteomes" id="UP000070483"/>
    </source>
</evidence>
<dbReference type="SUPFAM" id="SSF51735">
    <property type="entry name" value="NAD(P)-binding Rossmann-fold domains"/>
    <property type="match status" value="1"/>
</dbReference>
<proteinExistence type="predicted"/>
<dbReference type="InterPro" id="IPR051603">
    <property type="entry name" value="Zinc-ADH_QOR/CCCR"/>
</dbReference>
<feature type="domain" description="Enoyl reductase (ER)" evidence="2">
    <location>
        <begin position="33"/>
        <end position="368"/>
    </location>
</feature>
<dbReference type="SUPFAM" id="SSF50129">
    <property type="entry name" value="GroES-like"/>
    <property type="match status" value="1"/>
</dbReference>
<dbReference type="CDD" id="cd08243">
    <property type="entry name" value="quinone_oxidoreductase_like_1"/>
    <property type="match status" value="1"/>
</dbReference>
<dbReference type="InterPro" id="IPR013149">
    <property type="entry name" value="ADH-like_C"/>
</dbReference>
<sequence>MIKCFKNRKTKGRKLKFMERKFMKAIVLEKPCTAEEMKVKTVPIPKVKEDWILVKIRAFGINRAEIFTRQGDSPSVKLPRVIGIECVGIVEEPSNSDFKKGDKVFSMMNGMGREFDGSYAEYILIPKNQVYRLPDEKDFFKNIELKSKELLKERFSKNLEITEENIFWSEIAAYPELYYTAYGSLFKSLKLKEGETLLVRGGTGSVALAAIQLAKAINVKVIATSRSTSKKQFLKEKGADEVIVGDENFDENLRKLFPDGVDKVLELIGRPTLKSSLKSVKQGGIVCMTGCLGGWIIEDFEPLVDIISESYLTSFDSTNVNKNTIKEMFEFIEKYNIKPCISKIFTLDEISLAHKYLESNSANGKVIIMTEQ</sequence>
<dbReference type="Proteomes" id="UP000070483">
    <property type="component" value="Unassembled WGS sequence"/>
</dbReference>
<dbReference type="SMART" id="SM00829">
    <property type="entry name" value="PKS_ER"/>
    <property type="match status" value="1"/>
</dbReference>
<dbReference type="InterPro" id="IPR036291">
    <property type="entry name" value="NAD(P)-bd_dom_sf"/>
</dbReference>
<dbReference type="EMBL" id="LSDD01000095">
    <property type="protein sequence ID" value="KXB64684.1"/>
    <property type="molecule type" value="Genomic_DNA"/>
</dbReference>
<dbReference type="GO" id="GO:0016491">
    <property type="term" value="F:oxidoreductase activity"/>
    <property type="evidence" value="ECO:0007669"/>
    <property type="project" value="InterPro"/>
</dbReference>
<protein>
    <submittedName>
        <fullName evidence="3">GroES-like protein</fullName>
    </submittedName>
</protein>
<dbReference type="Gene3D" id="3.90.180.10">
    <property type="entry name" value="Medium-chain alcohol dehydrogenases, catalytic domain"/>
    <property type="match status" value="2"/>
</dbReference>
<dbReference type="STRING" id="157687.HMPREF3180_01323"/>
<dbReference type="InterPro" id="IPR020843">
    <property type="entry name" value="ER"/>
</dbReference>
<dbReference type="Pfam" id="PF00107">
    <property type="entry name" value="ADH_zinc_N"/>
    <property type="match status" value="1"/>
</dbReference>
<evidence type="ECO:0000256" key="1">
    <source>
        <dbReference type="ARBA" id="ARBA00022857"/>
    </source>
</evidence>
<comment type="caution">
    <text evidence="3">The sequence shown here is derived from an EMBL/GenBank/DDBJ whole genome shotgun (WGS) entry which is preliminary data.</text>
</comment>
<accession>A0A134AAG0</accession>
<evidence type="ECO:0000313" key="3">
    <source>
        <dbReference type="EMBL" id="KXB64684.1"/>
    </source>
</evidence>